<organism evidence="5 6">
    <name type="scientific">Artemia franciscana</name>
    <name type="common">Brine shrimp</name>
    <name type="synonym">Artemia sanfranciscana</name>
    <dbReference type="NCBI Taxonomy" id="6661"/>
    <lineage>
        <taxon>Eukaryota</taxon>
        <taxon>Metazoa</taxon>
        <taxon>Ecdysozoa</taxon>
        <taxon>Arthropoda</taxon>
        <taxon>Crustacea</taxon>
        <taxon>Branchiopoda</taxon>
        <taxon>Anostraca</taxon>
        <taxon>Artemiidae</taxon>
        <taxon>Artemia</taxon>
    </lineage>
</organism>
<dbReference type="GO" id="GO:0000209">
    <property type="term" value="P:protein polyubiquitination"/>
    <property type="evidence" value="ECO:0007669"/>
    <property type="project" value="InterPro"/>
</dbReference>
<dbReference type="GO" id="GO:0008592">
    <property type="term" value="P:regulation of Toll signaling pathway"/>
    <property type="evidence" value="ECO:0007669"/>
    <property type="project" value="InterPro"/>
</dbReference>
<feature type="domain" description="Pellino RING" evidence="4">
    <location>
        <begin position="170"/>
        <end position="235"/>
    </location>
</feature>
<keyword evidence="2" id="KW-0597">Phosphoprotein</keyword>
<reference evidence="5" key="1">
    <citation type="submission" date="2023-07" db="EMBL/GenBank/DDBJ databases">
        <title>Chromosome-level genome assembly of Artemia franciscana.</title>
        <authorList>
            <person name="Jo E."/>
        </authorList>
    </citation>
    <scope>NUCLEOTIDE SEQUENCE</scope>
    <source>
        <tissue evidence="5">Whole body</tissue>
    </source>
</reference>
<dbReference type="Pfam" id="PF04710">
    <property type="entry name" value="Pellino_FHA"/>
    <property type="match status" value="3"/>
</dbReference>
<gene>
    <name evidence="5" type="ORF">QYM36_006903</name>
</gene>
<dbReference type="PANTHER" id="PTHR12098:SF2">
    <property type="entry name" value="PROTEIN PELLINO"/>
    <property type="match status" value="1"/>
</dbReference>
<accession>A0AA88HSW7</accession>
<dbReference type="InterPro" id="IPR006800">
    <property type="entry name" value="Pellino_fam"/>
</dbReference>
<evidence type="ECO:0008006" key="7">
    <source>
        <dbReference type="Google" id="ProtNLM"/>
    </source>
</evidence>
<protein>
    <recommendedName>
        <fullName evidence="7">Pellino</fullName>
    </recommendedName>
</protein>
<feature type="domain" description="Pellino FHA" evidence="3">
    <location>
        <begin position="63"/>
        <end position="103"/>
    </location>
</feature>
<dbReference type="InterPro" id="IPR048335">
    <property type="entry name" value="Pellino_RING"/>
</dbReference>
<sequence length="247" mass="27517">MLLSKIALGNCVNLDYNGQHPDGDKGRRKSYFFLKKRPVPNGVQPSRRYDLIAKDINRRTVAGRLPQSTISRFACRILVERKPPYKARLYAAGFDSNRKIVLGVSVGGTLFSLRESRSSANRGERILGESNELKDGSLVDLCGTTLLWRSAEGMQNSPSTEAIEKLVDSLNACRPQCPVGLNTLVLPRRGGGTLKDQENQPYVYLNCGHVQGSHEWGVGQNPKERKRPICMKVNTRFYLVDYTSSSS</sequence>
<dbReference type="InterPro" id="IPR048334">
    <property type="entry name" value="Pellino_FHA"/>
</dbReference>
<dbReference type="AlphaFoldDB" id="A0AA88HSW7"/>
<dbReference type="Pfam" id="PF20723">
    <property type="entry name" value="Pellino_RING"/>
    <property type="match status" value="1"/>
</dbReference>
<dbReference type="EMBL" id="JAVRJZ010000011">
    <property type="protein sequence ID" value="KAK2716573.1"/>
    <property type="molecule type" value="Genomic_DNA"/>
</dbReference>
<evidence type="ECO:0000313" key="6">
    <source>
        <dbReference type="Proteomes" id="UP001187531"/>
    </source>
</evidence>
<proteinExistence type="inferred from homology"/>
<evidence type="ECO:0000259" key="3">
    <source>
        <dbReference type="Pfam" id="PF04710"/>
    </source>
</evidence>
<comment type="caution">
    <text evidence="5">The sequence shown here is derived from an EMBL/GenBank/DDBJ whole genome shotgun (WGS) entry which is preliminary data.</text>
</comment>
<keyword evidence="6" id="KW-1185">Reference proteome</keyword>
<evidence type="ECO:0000256" key="1">
    <source>
        <dbReference type="ARBA" id="ARBA00005639"/>
    </source>
</evidence>
<dbReference type="GO" id="GO:0061630">
    <property type="term" value="F:ubiquitin protein ligase activity"/>
    <property type="evidence" value="ECO:0007669"/>
    <property type="project" value="InterPro"/>
</dbReference>
<feature type="domain" description="Pellino FHA" evidence="3">
    <location>
        <begin position="5"/>
        <end position="52"/>
    </location>
</feature>
<dbReference type="Proteomes" id="UP001187531">
    <property type="component" value="Unassembled WGS sequence"/>
</dbReference>
<dbReference type="PANTHER" id="PTHR12098">
    <property type="entry name" value="E3 UBIQUITIN-PROTEIN LIGASE PELLINO-RELATED"/>
    <property type="match status" value="1"/>
</dbReference>
<name>A0AA88HSW7_ARTSF</name>
<evidence type="ECO:0000259" key="4">
    <source>
        <dbReference type="Pfam" id="PF20723"/>
    </source>
</evidence>
<feature type="domain" description="Pellino FHA" evidence="3">
    <location>
        <begin position="104"/>
        <end position="165"/>
    </location>
</feature>
<comment type="similarity">
    <text evidence="1">Belongs to the pellino family.</text>
</comment>
<evidence type="ECO:0000313" key="5">
    <source>
        <dbReference type="EMBL" id="KAK2716573.1"/>
    </source>
</evidence>
<evidence type="ECO:0000256" key="2">
    <source>
        <dbReference type="ARBA" id="ARBA00022553"/>
    </source>
</evidence>